<protein>
    <submittedName>
        <fullName evidence="1">HAD-superfamily phosphatase</fullName>
    </submittedName>
</protein>
<dbReference type="EMBL" id="ML004440">
    <property type="protein sequence ID" value="RKP31523.1"/>
    <property type="molecule type" value="Genomic_DNA"/>
</dbReference>
<dbReference type="AlphaFoldDB" id="A0A4P9ZF97"/>
<dbReference type="GO" id="GO:0005739">
    <property type="term" value="C:mitochondrion"/>
    <property type="evidence" value="ECO:0007669"/>
    <property type="project" value="TreeGrafter"/>
</dbReference>
<dbReference type="InterPro" id="IPR036412">
    <property type="entry name" value="HAD-like_sf"/>
</dbReference>
<dbReference type="InterPro" id="IPR010021">
    <property type="entry name" value="PGPP1/Gep4"/>
</dbReference>
<dbReference type="FunFam" id="3.40.50.1000:FF:000165">
    <property type="entry name" value="HAD superfamily phosphatase"/>
    <property type="match status" value="1"/>
</dbReference>
<gene>
    <name evidence="1" type="ORF">METBISCDRAFT_13872</name>
</gene>
<dbReference type="PANTHER" id="PTHR19288">
    <property type="entry name" value="4-NITROPHENYLPHOSPHATASE-RELATED"/>
    <property type="match status" value="1"/>
</dbReference>
<dbReference type="PANTHER" id="PTHR19288:SF25">
    <property type="entry name" value="PHOSPHATIDYLGLYCEROPHOSPHATASE GEP4, MITOCHONDRIAL"/>
    <property type="match status" value="1"/>
</dbReference>
<dbReference type="SUPFAM" id="SSF56784">
    <property type="entry name" value="HAD-like"/>
    <property type="match status" value="1"/>
</dbReference>
<dbReference type="InterPro" id="IPR023214">
    <property type="entry name" value="HAD_sf"/>
</dbReference>
<dbReference type="Proteomes" id="UP000268321">
    <property type="component" value="Unassembled WGS sequence"/>
</dbReference>
<name>A0A4P9ZF97_9ASCO</name>
<reference evidence="2" key="1">
    <citation type="journal article" date="2018" name="Nat. Microbiol.">
        <title>Leveraging single-cell genomics to expand the fungal tree of life.</title>
        <authorList>
            <person name="Ahrendt S.R."/>
            <person name="Quandt C.A."/>
            <person name="Ciobanu D."/>
            <person name="Clum A."/>
            <person name="Salamov A."/>
            <person name="Andreopoulos B."/>
            <person name="Cheng J.F."/>
            <person name="Woyke T."/>
            <person name="Pelin A."/>
            <person name="Henrissat B."/>
            <person name="Reynolds N.K."/>
            <person name="Benny G.L."/>
            <person name="Smith M.E."/>
            <person name="James T.Y."/>
            <person name="Grigoriev I.V."/>
        </authorList>
    </citation>
    <scope>NUCLEOTIDE SEQUENCE [LARGE SCALE GENOMIC DNA]</scope>
    <source>
        <strain evidence="2">Baker2002</strain>
    </source>
</reference>
<evidence type="ECO:0000313" key="1">
    <source>
        <dbReference type="EMBL" id="RKP31523.1"/>
    </source>
</evidence>
<dbReference type="Gene3D" id="3.40.50.1000">
    <property type="entry name" value="HAD superfamily/HAD-like"/>
    <property type="match status" value="1"/>
</dbReference>
<dbReference type="Pfam" id="PF09419">
    <property type="entry name" value="PGP_phosphatase"/>
    <property type="match status" value="1"/>
</dbReference>
<dbReference type="GO" id="GO:0008962">
    <property type="term" value="F:phosphatidylglycerophosphatase activity"/>
    <property type="evidence" value="ECO:0007669"/>
    <property type="project" value="InterPro"/>
</dbReference>
<organism evidence="1 2">
    <name type="scientific">Metschnikowia bicuspidata</name>
    <dbReference type="NCBI Taxonomy" id="27322"/>
    <lineage>
        <taxon>Eukaryota</taxon>
        <taxon>Fungi</taxon>
        <taxon>Dikarya</taxon>
        <taxon>Ascomycota</taxon>
        <taxon>Saccharomycotina</taxon>
        <taxon>Pichiomycetes</taxon>
        <taxon>Metschnikowiaceae</taxon>
        <taxon>Metschnikowia</taxon>
    </lineage>
</organism>
<dbReference type="NCBIfam" id="TIGR01668">
    <property type="entry name" value="YqeG_hyp_ppase"/>
    <property type="match status" value="1"/>
</dbReference>
<keyword evidence="2" id="KW-1185">Reference proteome</keyword>
<sequence length="207" mass="23438">MQLFNASAVANFYRLAYNPALCLPHLRVDSFDKLVFPLAIPGASIRAIVLDKDNCFAKDHDEKIWPAYQQAWERLRAAYFAEYILIVSNSAGTNDDAGHKQAEKLEQETGVCVLRHATKKPGCHAEIMEHFSERGITRADEIAVIGDRLLTDVLMANMMGAWSVWLSEGVQRSTALFPRMERYVYKMAMRADPFVPPMPDSRTEEDI</sequence>
<dbReference type="OrthoDB" id="198652at2759"/>
<proteinExistence type="predicted"/>
<dbReference type="GO" id="GO:0032049">
    <property type="term" value="P:cardiolipin biosynthetic process"/>
    <property type="evidence" value="ECO:0007669"/>
    <property type="project" value="TreeGrafter"/>
</dbReference>
<accession>A0A4P9ZF97</accession>
<evidence type="ECO:0000313" key="2">
    <source>
        <dbReference type="Proteomes" id="UP000268321"/>
    </source>
</evidence>
<dbReference type="InterPro" id="IPR027706">
    <property type="entry name" value="PGP_Pase"/>
</dbReference>